<feature type="transmembrane region" description="Helical" evidence="1">
    <location>
        <begin position="379"/>
        <end position="400"/>
    </location>
</feature>
<name>A0ABQ8BSY7_BRANA</name>
<evidence type="ECO:0000313" key="2">
    <source>
        <dbReference type="EMBL" id="KAH0907281.1"/>
    </source>
</evidence>
<dbReference type="Proteomes" id="UP000824890">
    <property type="component" value="Unassembled WGS sequence"/>
</dbReference>
<feature type="transmembrane region" description="Helical" evidence="1">
    <location>
        <begin position="35"/>
        <end position="57"/>
    </location>
</feature>
<keyword evidence="1" id="KW-1133">Transmembrane helix</keyword>
<protein>
    <submittedName>
        <fullName evidence="2">Uncharacterized protein</fullName>
    </submittedName>
</protein>
<sequence>MPYPYISIVLYSWSSTSVSLIFANRPLILGLLSAYAFLEAYLIVFSNFLLFFFSLYLRTLASLFSIFPLCVFGCETVLSGAVCSGTKSVSIDGLYALMTKKTKDNSQSPWLIVLTSELVVHTRVVISKGTTMKPSLWHPLELTPLSSLARGGQGAARVSSYRHNWNSLMASSKRAESAWQYTVQMVDPHVSQARGPGLIKLYLVVRESESSVLTRGTELLVGNYSHVAYLPLRDSQEDKTPYGISPSKASEFQSHHQLQLLPEPQVVSKLVVQKELGIHQLNPWKVVDKLRLYGLLQVAKKESHVGMHGFGYTAMLSNANQKQEYLMWKFHQESNHYLSEPFCKNEGTIPYPVSNMTIEEKALSASSASTSFLFANRPLILGLFSAYSFLEAYLIVFSNFLPFSPLDSASELGLQVIPPLPLWAILGLKLLSHSMQQPRSRLCFIFFFLTHHHYVLCLCRLTRMVSDHGTRDWQDWNTLVASSKWICGMNLQGTKKAKGKDRTLEGLTLGEKLVVLKSCVIILWLAEFLCIGSSPQMVTLAFGIINSLRKKLKKITWQCPDFVCLHIKSVKRMWQRGWRSEEPIGIWQVASTLKIRRT</sequence>
<organism evidence="2 3">
    <name type="scientific">Brassica napus</name>
    <name type="common">Rape</name>
    <dbReference type="NCBI Taxonomy" id="3708"/>
    <lineage>
        <taxon>Eukaryota</taxon>
        <taxon>Viridiplantae</taxon>
        <taxon>Streptophyta</taxon>
        <taxon>Embryophyta</taxon>
        <taxon>Tracheophyta</taxon>
        <taxon>Spermatophyta</taxon>
        <taxon>Magnoliopsida</taxon>
        <taxon>eudicotyledons</taxon>
        <taxon>Gunneridae</taxon>
        <taxon>Pentapetalae</taxon>
        <taxon>rosids</taxon>
        <taxon>malvids</taxon>
        <taxon>Brassicales</taxon>
        <taxon>Brassicaceae</taxon>
        <taxon>Brassiceae</taxon>
        <taxon>Brassica</taxon>
    </lineage>
</organism>
<evidence type="ECO:0000256" key="1">
    <source>
        <dbReference type="SAM" id="Phobius"/>
    </source>
</evidence>
<keyword evidence="3" id="KW-1185">Reference proteome</keyword>
<feature type="transmembrane region" description="Helical" evidence="1">
    <location>
        <begin position="6"/>
        <end position="23"/>
    </location>
</feature>
<gene>
    <name evidence="2" type="ORF">HID58_039108</name>
</gene>
<keyword evidence="1" id="KW-0472">Membrane</keyword>
<dbReference type="EMBL" id="JAGKQM010000010">
    <property type="protein sequence ID" value="KAH0907281.1"/>
    <property type="molecule type" value="Genomic_DNA"/>
</dbReference>
<keyword evidence="1" id="KW-0812">Transmembrane</keyword>
<proteinExistence type="predicted"/>
<feature type="transmembrane region" description="Helical" evidence="1">
    <location>
        <begin position="443"/>
        <end position="463"/>
    </location>
</feature>
<feature type="transmembrane region" description="Helical" evidence="1">
    <location>
        <begin position="412"/>
        <end position="431"/>
    </location>
</feature>
<feature type="transmembrane region" description="Helical" evidence="1">
    <location>
        <begin position="521"/>
        <end position="545"/>
    </location>
</feature>
<comment type="caution">
    <text evidence="2">The sequence shown here is derived from an EMBL/GenBank/DDBJ whole genome shotgun (WGS) entry which is preliminary data.</text>
</comment>
<evidence type="ECO:0000313" key="3">
    <source>
        <dbReference type="Proteomes" id="UP000824890"/>
    </source>
</evidence>
<reference evidence="2 3" key="1">
    <citation type="submission" date="2021-05" db="EMBL/GenBank/DDBJ databases">
        <title>Genome Assembly of Synthetic Allotetraploid Brassica napus Reveals Homoeologous Exchanges between Subgenomes.</title>
        <authorList>
            <person name="Davis J.T."/>
        </authorList>
    </citation>
    <scope>NUCLEOTIDE SEQUENCE [LARGE SCALE GENOMIC DNA]</scope>
    <source>
        <strain evidence="3">cv. Da-Ae</strain>
        <tissue evidence="2">Seedling</tissue>
    </source>
</reference>
<accession>A0ABQ8BSY7</accession>
<feature type="transmembrane region" description="Helical" evidence="1">
    <location>
        <begin position="63"/>
        <end position="83"/>
    </location>
</feature>